<proteinExistence type="predicted"/>
<name>A0ABX2I6F1_BLAHA</name>
<protein>
    <submittedName>
        <fullName evidence="1">Uncharacterized protein</fullName>
    </submittedName>
</protein>
<organism evidence="1 2">
    <name type="scientific">Blautia hansenii</name>
    <name type="common">Ruminococcus hansenii</name>
    <dbReference type="NCBI Taxonomy" id="1322"/>
    <lineage>
        <taxon>Bacteria</taxon>
        <taxon>Bacillati</taxon>
        <taxon>Bacillota</taxon>
        <taxon>Clostridia</taxon>
        <taxon>Lachnospirales</taxon>
        <taxon>Lachnospiraceae</taxon>
        <taxon>Blautia</taxon>
    </lineage>
</organism>
<accession>A0ABX2I6F1</accession>
<reference evidence="1 2" key="1">
    <citation type="journal article" date="2020" name="Cell Host Microbe">
        <title>Functional and Genomic Variation between Human-Derived Isolates of Lachnospiraceae Reveals Inter- and Intra-Species Diversity.</title>
        <authorList>
            <person name="Sorbara M.T."/>
            <person name="Littmann E.R."/>
            <person name="Fontana E."/>
            <person name="Moody T.U."/>
            <person name="Kohout C.E."/>
            <person name="Gjonbalaj M."/>
            <person name="Eaton V."/>
            <person name="Seok R."/>
            <person name="Leiner I.M."/>
            <person name="Pamer E.G."/>
        </authorList>
    </citation>
    <scope>NUCLEOTIDE SEQUENCE [LARGE SCALE GENOMIC DNA]</scope>
    <source>
        <strain evidence="1 2">MSK.15.26</strain>
    </source>
</reference>
<evidence type="ECO:0000313" key="1">
    <source>
        <dbReference type="EMBL" id="NSJ85889.1"/>
    </source>
</evidence>
<dbReference type="RefSeq" id="WP_173748917.1">
    <property type="nucleotide sequence ID" value="NZ_JAAITA010000006.1"/>
</dbReference>
<dbReference type="Proteomes" id="UP000822142">
    <property type="component" value="Unassembled WGS sequence"/>
</dbReference>
<dbReference type="EMBL" id="JAAITA010000006">
    <property type="protein sequence ID" value="NSJ85889.1"/>
    <property type="molecule type" value="Genomic_DNA"/>
</dbReference>
<comment type="caution">
    <text evidence="1">The sequence shown here is derived from an EMBL/GenBank/DDBJ whole genome shotgun (WGS) entry which is preliminary data.</text>
</comment>
<keyword evidence="2" id="KW-1185">Reference proteome</keyword>
<sequence>MAGGIFPDSMFPVWLFTGFVFPQQTKLRILRREQESFVTGIRECPSKRFLHSLLSAIQREISSYSIYGKKYKKENGKVHCLTDISISNVQFDGNKQEIFIAVPFMTWPAGLEAMSLYCFCRTPWI</sequence>
<gene>
    <name evidence="1" type="ORF">G5A70_06825</name>
</gene>
<evidence type="ECO:0000313" key="2">
    <source>
        <dbReference type="Proteomes" id="UP000822142"/>
    </source>
</evidence>